<dbReference type="CDD" id="cd16922">
    <property type="entry name" value="HATPase_EvgS-ArcB-TorS-like"/>
    <property type="match status" value="1"/>
</dbReference>
<dbReference type="Gene3D" id="1.10.287.130">
    <property type="match status" value="1"/>
</dbReference>
<dbReference type="EMBL" id="FNJI01000018">
    <property type="protein sequence ID" value="SDP40306.1"/>
    <property type="molecule type" value="Genomic_DNA"/>
</dbReference>
<dbReference type="SMART" id="SM00388">
    <property type="entry name" value="HisKA"/>
    <property type="match status" value="1"/>
</dbReference>
<dbReference type="SUPFAM" id="SSF55874">
    <property type="entry name" value="ATPase domain of HSP90 chaperone/DNA topoisomerase II/histidine kinase"/>
    <property type="match status" value="1"/>
</dbReference>
<dbReference type="FunFam" id="3.30.565.10:FF:000010">
    <property type="entry name" value="Sensor histidine kinase RcsC"/>
    <property type="match status" value="1"/>
</dbReference>
<accession>A0A1H0SGK2</accession>
<evidence type="ECO:0000256" key="2">
    <source>
        <dbReference type="ARBA" id="ARBA00012438"/>
    </source>
</evidence>
<keyword evidence="6" id="KW-0808">Transferase</keyword>
<feature type="transmembrane region" description="Helical" evidence="4">
    <location>
        <begin position="20"/>
        <end position="39"/>
    </location>
</feature>
<keyword evidence="4" id="KW-0472">Membrane</keyword>
<evidence type="ECO:0000256" key="3">
    <source>
        <dbReference type="ARBA" id="ARBA00022553"/>
    </source>
</evidence>
<sequence length="709" mass="79247">MEENGYQKLGSVLSTHFFKYSLIPILVVEVALVILYFSINAYISRENIEVLFADAKMHSQSILRNEAQFISDKLSEVSRLVSVLQKEHELLFANPDVCGLPNGSPEFRVAPNGVFYKTNKVGASLYYSANTNITAKKRHKAIFTEAMDVGFKSIVDINPNIVAAYFNSWDDMNRLYPFIDRVYEQYGAHIDMEKYNFYYLADKSHNPEKKPKWTGAYLDPAGNGWMLSCVVPIYHGEFLEGVTGLDITIESFVANILSGKLSYAANMFMVDGNGMIIAMPEKIENLLGLKELKEHVYEEAILKTVFKPESYNILTNNSPFASHFKNLFESPVDHAELLIDGKKYLTMKQMVVETGWKLMILIDEERVLGSVYLLRALSDKIGYGAVGLMVLFYICFYFFVSRRIGRFSDTITRPLHELSDQTSQIAGEASLVSGIDTHILEIHQLSNNFVNMDRELGEREKRLIKAKQIAEASSRVKSEFLANMSHELRTPMNAIIGMGSLALLGNLPQKERGYIEKAQQASRDLMRMLNDILEFSLMNSGDLELSQAPFSLSEVVWSVVCSLGPEARDKNIELVVELDSTIPQMVVGDQQRVGQLLSNIVGNGVKFTKEHGKVTISVVLRKTTRERTIVEFAIADTGIGISECQLDNLFTEFSQVDNSSTRKHGGAGLGLAIARQLVELMGGKIGVESEPGKGSLVKFTVAFVKQGEA</sequence>
<evidence type="ECO:0000313" key="6">
    <source>
        <dbReference type="EMBL" id="SDP40306.1"/>
    </source>
</evidence>
<protein>
    <recommendedName>
        <fullName evidence="2">histidine kinase</fullName>
        <ecNumber evidence="2">2.7.13.3</ecNumber>
    </recommendedName>
</protein>
<dbReference type="Gene3D" id="3.30.565.10">
    <property type="entry name" value="Histidine kinase-like ATPase, C-terminal domain"/>
    <property type="match status" value="1"/>
</dbReference>
<evidence type="ECO:0000256" key="4">
    <source>
        <dbReference type="SAM" id="Phobius"/>
    </source>
</evidence>
<dbReference type="PRINTS" id="PR00344">
    <property type="entry name" value="BCTRLSENSOR"/>
</dbReference>
<dbReference type="PANTHER" id="PTHR45339:SF3">
    <property type="entry name" value="HISTIDINE KINASE"/>
    <property type="match status" value="1"/>
</dbReference>
<dbReference type="STRING" id="91360.SAMN05660330_02669"/>
<feature type="transmembrane region" description="Helical" evidence="4">
    <location>
        <begin position="381"/>
        <end position="400"/>
    </location>
</feature>
<dbReference type="PANTHER" id="PTHR45339">
    <property type="entry name" value="HYBRID SIGNAL TRANSDUCTION HISTIDINE KINASE J"/>
    <property type="match status" value="1"/>
</dbReference>
<reference evidence="6 7" key="1">
    <citation type="submission" date="2016-10" db="EMBL/GenBank/DDBJ databases">
        <authorList>
            <person name="de Groot N.N."/>
        </authorList>
    </citation>
    <scope>NUCLEOTIDE SEQUENCE [LARGE SCALE GENOMIC DNA]</scope>
    <source>
        <strain evidence="6 7">DSM 12130</strain>
    </source>
</reference>
<dbReference type="Pfam" id="PF00512">
    <property type="entry name" value="HisKA"/>
    <property type="match status" value="1"/>
</dbReference>
<keyword evidence="6" id="KW-0418">Kinase</keyword>
<dbReference type="InterPro" id="IPR003661">
    <property type="entry name" value="HisK_dim/P_dom"/>
</dbReference>
<dbReference type="InterPro" id="IPR036097">
    <property type="entry name" value="HisK_dim/P_sf"/>
</dbReference>
<dbReference type="SUPFAM" id="SSF47384">
    <property type="entry name" value="Homodimeric domain of signal transducing histidine kinase"/>
    <property type="match status" value="1"/>
</dbReference>
<dbReference type="RefSeq" id="WP_092223629.1">
    <property type="nucleotide sequence ID" value="NZ_FNJI01000018.1"/>
</dbReference>
<proteinExistence type="predicted"/>
<dbReference type="CDD" id="cd00082">
    <property type="entry name" value="HisKA"/>
    <property type="match status" value="1"/>
</dbReference>
<dbReference type="SMART" id="SM00387">
    <property type="entry name" value="HATPase_c"/>
    <property type="match status" value="1"/>
</dbReference>
<evidence type="ECO:0000259" key="5">
    <source>
        <dbReference type="PROSITE" id="PS50109"/>
    </source>
</evidence>
<keyword evidence="3" id="KW-0597">Phosphoprotein</keyword>
<evidence type="ECO:0000256" key="1">
    <source>
        <dbReference type="ARBA" id="ARBA00000085"/>
    </source>
</evidence>
<comment type="catalytic activity">
    <reaction evidence="1">
        <text>ATP + protein L-histidine = ADP + protein N-phospho-L-histidine.</text>
        <dbReference type="EC" id="2.7.13.3"/>
    </reaction>
</comment>
<dbReference type="PROSITE" id="PS50109">
    <property type="entry name" value="HIS_KIN"/>
    <property type="match status" value="1"/>
</dbReference>
<dbReference type="GO" id="GO:0000155">
    <property type="term" value="F:phosphorelay sensor kinase activity"/>
    <property type="evidence" value="ECO:0007669"/>
    <property type="project" value="InterPro"/>
</dbReference>
<dbReference type="InterPro" id="IPR004358">
    <property type="entry name" value="Sig_transdc_His_kin-like_C"/>
</dbReference>
<dbReference type="Gene3D" id="3.30.450.20">
    <property type="entry name" value="PAS domain"/>
    <property type="match status" value="2"/>
</dbReference>
<dbReference type="InterPro" id="IPR036890">
    <property type="entry name" value="HATPase_C_sf"/>
</dbReference>
<keyword evidence="4" id="KW-0812">Transmembrane</keyword>
<evidence type="ECO:0000313" key="7">
    <source>
        <dbReference type="Proteomes" id="UP000199073"/>
    </source>
</evidence>
<dbReference type="AlphaFoldDB" id="A0A1H0SGK2"/>
<name>A0A1H0SGK2_9BACT</name>
<dbReference type="Proteomes" id="UP000199073">
    <property type="component" value="Unassembled WGS sequence"/>
</dbReference>
<keyword evidence="4" id="KW-1133">Transmembrane helix</keyword>
<dbReference type="CDD" id="cd12913">
    <property type="entry name" value="PDC1_MCP_like"/>
    <property type="match status" value="1"/>
</dbReference>
<dbReference type="EC" id="2.7.13.3" evidence="2"/>
<dbReference type="InterPro" id="IPR003594">
    <property type="entry name" value="HATPase_dom"/>
</dbReference>
<keyword evidence="7" id="KW-1185">Reference proteome</keyword>
<gene>
    <name evidence="6" type="ORF">SAMN05660330_02669</name>
</gene>
<feature type="domain" description="Histidine kinase" evidence="5">
    <location>
        <begin position="483"/>
        <end position="705"/>
    </location>
</feature>
<organism evidence="6 7">
    <name type="scientific">Desulforhopalus singaporensis</name>
    <dbReference type="NCBI Taxonomy" id="91360"/>
    <lineage>
        <taxon>Bacteria</taxon>
        <taxon>Pseudomonadati</taxon>
        <taxon>Thermodesulfobacteriota</taxon>
        <taxon>Desulfobulbia</taxon>
        <taxon>Desulfobulbales</taxon>
        <taxon>Desulfocapsaceae</taxon>
        <taxon>Desulforhopalus</taxon>
    </lineage>
</organism>
<dbReference type="Pfam" id="PF02518">
    <property type="entry name" value="HATPase_c"/>
    <property type="match status" value="1"/>
</dbReference>
<dbReference type="InterPro" id="IPR005467">
    <property type="entry name" value="His_kinase_dom"/>
</dbReference>
<dbReference type="OrthoDB" id="5378360at2"/>